<protein>
    <submittedName>
        <fullName evidence="1">Uncharacterized protein</fullName>
    </submittedName>
</protein>
<evidence type="ECO:0000313" key="1">
    <source>
        <dbReference type="EMBL" id="OHB02209.1"/>
    </source>
</evidence>
<comment type="caution">
    <text evidence="1">The sequence shown here is derived from an EMBL/GenBank/DDBJ whole genome shotgun (WGS) entry which is preliminary data.</text>
</comment>
<dbReference type="PANTHER" id="PTHR30217">
    <property type="entry name" value="PEPTIDASE U32 FAMILY"/>
    <property type="match status" value="1"/>
</dbReference>
<dbReference type="PANTHER" id="PTHR30217:SF10">
    <property type="entry name" value="23S RRNA 5-HYDROXYCYTIDINE C2501 SYNTHASE"/>
    <property type="match status" value="1"/>
</dbReference>
<dbReference type="Pfam" id="PF01136">
    <property type="entry name" value="Peptidase_U32"/>
    <property type="match status" value="1"/>
</dbReference>
<dbReference type="STRING" id="1802758.A3A96_00815"/>
<name>A0A1G2TYJ4_9BACT</name>
<evidence type="ECO:0000313" key="2">
    <source>
        <dbReference type="Proteomes" id="UP000177707"/>
    </source>
</evidence>
<accession>A0A1G2TYJ4</accession>
<dbReference type="Proteomes" id="UP000177707">
    <property type="component" value="Unassembled WGS sequence"/>
</dbReference>
<organism evidence="1 2">
    <name type="scientific">Candidatus Zambryskibacteria bacterium RIFCSPLOWO2_01_FULL_39_39</name>
    <dbReference type="NCBI Taxonomy" id="1802758"/>
    <lineage>
        <taxon>Bacteria</taxon>
        <taxon>Candidatus Zambryskiibacteriota</taxon>
    </lineage>
</organism>
<dbReference type="InterPro" id="IPR051454">
    <property type="entry name" value="RNA/ubiquinone_mod_enzymes"/>
</dbReference>
<reference evidence="1 2" key="1">
    <citation type="journal article" date="2016" name="Nat. Commun.">
        <title>Thousands of microbial genomes shed light on interconnected biogeochemical processes in an aquifer system.</title>
        <authorList>
            <person name="Anantharaman K."/>
            <person name="Brown C.T."/>
            <person name="Hug L.A."/>
            <person name="Sharon I."/>
            <person name="Castelle C.J."/>
            <person name="Probst A.J."/>
            <person name="Thomas B.C."/>
            <person name="Singh A."/>
            <person name="Wilkins M.J."/>
            <person name="Karaoz U."/>
            <person name="Brodie E.L."/>
            <person name="Williams K.H."/>
            <person name="Hubbard S.S."/>
            <person name="Banfield J.F."/>
        </authorList>
    </citation>
    <scope>NUCLEOTIDE SEQUENCE [LARGE SCALE GENOMIC DNA]</scope>
</reference>
<gene>
    <name evidence="1" type="ORF">A3A96_00815</name>
</gene>
<dbReference type="AlphaFoldDB" id="A0A1G2TYJ4"/>
<sequence>MAPLIMADRISFSAENGSLLTIPCHWNKQVIEEIIGKDASKGIRVGEVYGVLADGGPVGHGRSRTSVVEVSRDSAADFRQFLTEKDLRLTYLLNAPFSFNGTDEQRKQLDAYLDWILEELRPSALTITSHELMQRVRQLDNEIPIHVSTIAAVKNVADLEKFMDVHPNRVVPHHDVGKDWKALEGLVQFGNKHGVEVEMMATESCLLHCSMRKAHYEYLAREIKDGPFHTTCNARKLTNPREFLLAGGVIRPEDMGLYVDMGVKYFKLTGRSKPAEWLVEVANAYVNRGYDGNLIRLLGIDPGMKAEDWIYLSNNALDGFLEGFPKRGSYEERCQYCDQWMIKLHQEGNFRLMDGSNYRAEGNTLVLNGQGGEKVCPIIFRERGY</sequence>
<dbReference type="InterPro" id="IPR001539">
    <property type="entry name" value="Peptidase_U32"/>
</dbReference>
<dbReference type="EMBL" id="MHWB01000006">
    <property type="protein sequence ID" value="OHB02209.1"/>
    <property type="molecule type" value="Genomic_DNA"/>
</dbReference>
<proteinExistence type="predicted"/>